<dbReference type="RefSeq" id="WP_015070308.1">
    <property type="nucleotide sequence ID" value="NC_019395.1"/>
</dbReference>
<dbReference type="PATRIC" id="fig|1171373.8.peg.1573"/>
<evidence type="ECO:0000313" key="2">
    <source>
        <dbReference type="Proteomes" id="UP000000214"/>
    </source>
</evidence>
<sequence length="82" mass="8890">MAAWLNIELALSEAGYATQTIIDGGGEPVVRIDLGGQGDRYALIYEDDGRYRVDVYEESHHSSTGSTNRIDGLLAMLESVGE</sequence>
<dbReference type="STRING" id="1171373.PACID_15890"/>
<protein>
    <submittedName>
        <fullName evidence="1">Uncharacterized protein</fullName>
    </submittedName>
</protein>
<name>K7S4A5_ACIA4</name>
<dbReference type="Proteomes" id="UP000000214">
    <property type="component" value="Chromosome"/>
</dbReference>
<evidence type="ECO:0000313" key="1">
    <source>
        <dbReference type="EMBL" id="AFV89402.1"/>
    </source>
</evidence>
<dbReference type="HOGENOM" id="CLU_2555509_0_0_11"/>
<dbReference type="AlphaFoldDB" id="K7S4A5"/>
<gene>
    <name evidence="1" type="ordered locus">PACID_15890</name>
</gene>
<organism evidence="1 2">
    <name type="scientific">Acidipropionibacterium acidipropionici (strain ATCC 4875 / DSM 20272 / JCM 6432 / NBRC 12425 / NCIMB 8070 / 4)</name>
    <name type="common">Propionibacterium acidipropionici</name>
    <dbReference type="NCBI Taxonomy" id="1171373"/>
    <lineage>
        <taxon>Bacteria</taxon>
        <taxon>Bacillati</taxon>
        <taxon>Actinomycetota</taxon>
        <taxon>Actinomycetes</taxon>
        <taxon>Propionibacteriales</taxon>
        <taxon>Propionibacteriaceae</taxon>
        <taxon>Acidipropionibacterium</taxon>
    </lineage>
</organism>
<accession>K7S4A5</accession>
<reference evidence="1 2" key="1">
    <citation type="journal article" date="2012" name="BMC Genomics">
        <title>The genome sequence of Propionibacterium acidipropionici provides insights into its biotechnological and industrial potential.</title>
        <authorList>
            <person name="Parizzi L.P."/>
            <person name="Grassi M.C."/>
            <person name="Llerena L.A."/>
            <person name="Carazzolle M.F."/>
            <person name="Queiroz V.L."/>
            <person name="Lunardi I."/>
            <person name="Zeidler A.F."/>
            <person name="Teixeira P.J."/>
            <person name="Mieczkowski P."/>
            <person name="Rincones J."/>
            <person name="Pereira G.A."/>
        </authorList>
    </citation>
    <scope>NUCLEOTIDE SEQUENCE [LARGE SCALE GENOMIC DNA]</scope>
    <source>
        <strain evidence="2">ATCC 4875 / DSM 20272 / JCM 6432 / NBRC 12425 / NCIMB 8070</strain>
    </source>
</reference>
<proteinExistence type="predicted"/>
<dbReference type="EMBL" id="CP003493">
    <property type="protein sequence ID" value="AFV89402.1"/>
    <property type="molecule type" value="Genomic_DNA"/>
</dbReference>
<dbReference type="KEGG" id="pbo:PACID_15890"/>